<accession>A0A1C3JUR5</accession>
<dbReference type="AlphaFoldDB" id="A0A1C3JUR5"/>
<evidence type="ECO:0000313" key="4">
    <source>
        <dbReference type="Proteomes" id="UP000092871"/>
    </source>
</evidence>
<dbReference type="Proteomes" id="UP000092840">
    <property type="component" value="Unassembled WGS sequence"/>
</dbReference>
<protein>
    <submittedName>
        <fullName evidence="1">Uncharacterized protein</fullName>
    </submittedName>
</protein>
<name>A0A1C3JUR5_9GAMM</name>
<sequence>MSYCHIRYLVSDMANRYGLDLIFSFVIKVKADAL</sequence>
<dbReference type="EMBL" id="FLRA01000023">
    <property type="protein sequence ID" value="SBT18810.1"/>
    <property type="molecule type" value="Genomic_DNA"/>
</dbReference>
<gene>
    <name evidence="1" type="ORF">MGA5115_02960</name>
    <name evidence="2" type="ORF">MGA5116_02364</name>
</gene>
<evidence type="ECO:0000313" key="3">
    <source>
        <dbReference type="Proteomes" id="UP000092840"/>
    </source>
</evidence>
<reference evidence="1 4" key="1">
    <citation type="submission" date="2016-06" db="EMBL/GenBank/DDBJ databases">
        <authorList>
            <person name="Kjaerup R.B."/>
            <person name="Dalgaard T.S."/>
            <person name="Juul-Madsen H.R."/>
        </authorList>
    </citation>
    <scope>NUCLEOTIDE SEQUENCE [LARGE SCALE GENOMIC DNA]</scope>
    <source>
        <strain evidence="1 4">CECT 5115</strain>
    </source>
</reference>
<dbReference type="Proteomes" id="UP000092871">
    <property type="component" value="Unassembled WGS sequence"/>
</dbReference>
<evidence type="ECO:0000313" key="1">
    <source>
        <dbReference type="EMBL" id="SBT18810.1"/>
    </source>
</evidence>
<reference evidence="2 3" key="2">
    <citation type="submission" date="2016-06" db="EMBL/GenBank/DDBJ databases">
        <authorList>
            <person name="Rodrigo-Torres L."/>
            <person name="Arahal D.R."/>
        </authorList>
    </citation>
    <scope>NUCLEOTIDE SEQUENCE [LARGE SCALE GENOMIC DNA]</scope>
    <source>
        <strain evidence="2 3">CECT 5116</strain>
    </source>
</reference>
<dbReference type="EMBL" id="FLRB01000013">
    <property type="protein sequence ID" value="SBT21765.1"/>
    <property type="molecule type" value="Genomic_DNA"/>
</dbReference>
<evidence type="ECO:0000313" key="2">
    <source>
        <dbReference type="EMBL" id="SBT21765.1"/>
    </source>
</evidence>
<organism evidence="1 4">
    <name type="scientific">Marinomonas gallaica</name>
    <dbReference type="NCBI Taxonomy" id="1806667"/>
    <lineage>
        <taxon>Bacteria</taxon>
        <taxon>Pseudomonadati</taxon>
        <taxon>Pseudomonadota</taxon>
        <taxon>Gammaproteobacteria</taxon>
        <taxon>Oceanospirillales</taxon>
        <taxon>Oceanospirillaceae</taxon>
        <taxon>Marinomonas</taxon>
    </lineage>
</organism>
<proteinExistence type="predicted"/>
<keyword evidence="3" id="KW-1185">Reference proteome</keyword>